<dbReference type="InterPro" id="IPR033762">
    <property type="entry name" value="MCM_OB"/>
</dbReference>
<dbReference type="EMBL" id="JBJXBP010000006">
    <property type="protein sequence ID" value="KAL3824122.1"/>
    <property type="molecule type" value="Genomic_DNA"/>
</dbReference>
<comment type="caution">
    <text evidence="12">The sequence shown here is derived from an EMBL/GenBank/DDBJ whole genome shotgun (WGS) entry which is preliminary data.</text>
</comment>
<evidence type="ECO:0000313" key="12">
    <source>
        <dbReference type="EMBL" id="KAL3824122.1"/>
    </source>
</evidence>
<evidence type="ECO:0000256" key="4">
    <source>
        <dbReference type="ARBA" id="ARBA00022801"/>
    </source>
</evidence>
<dbReference type="SMART" id="SM00350">
    <property type="entry name" value="MCM"/>
    <property type="match status" value="1"/>
</dbReference>
<evidence type="ECO:0000256" key="1">
    <source>
        <dbReference type="ARBA" id="ARBA00012551"/>
    </source>
</evidence>
<sequence length="790" mass="89893">MKAAVSPRSPASDPLDSAGSKSKSILEQFPELQIHDDGQAIVNITESGENYLYDNSDKECRDCMEEDEDKEKERESAEEEESYFMEEDKEVSDYYTESDEEGECYEIYDYLREYYGESDEEEEEEEEETYVVNREDILMEWDTKEEKEMENTILSMTTKTAGNSPATAFERVAKMIRRRVSTDAVRKFLAGKFWDFLNSLPLQQQIEEINSGNKSSLEIDYNQIKSFSSDIADFLVRSPKLVLAVMQLVARKLVFAGRPAGSNRNQDVYVRITELPLSHKITDLSFDDVLTMVHTRGVVAGLSYHLSIAFVKYVYYCGKCKENIGPYQNSYTSSLSPCPSCESIGLLKIKRGKPFYKNYQAITLKEDRETVADIVVIMLNDHIDFAKPGDHIEVTGLFIDSYDRNLSVEANYVKLLSSENKFTEDDLEKIDKLSKDPNIGKLIIKSLATSIYGHEDVKTALALSMFSGQLKYVGELHRRKDVNVLLIGYPGTVKSQIREYVERTGQRFVYTTGKGFSEVGLIGAVRRGAYPILQAGPLVYADMGICLIDDFEKMSEQDSGNIDEALEQQKISRSWDGGVKTLDARCSVVAAANPSGERYDALKSFYEQVKLNKSTISHFDIICIMKVDNQFRTILLRQTFNFLGSLNINLLCIQDEVNPELIRGEKYNAADPEIIPSDLLQKYITFARLNVSPHLDAKNFQELEQLYPELRNGELLHKAACDHHITERRHLEAVIRISEALAKMHLRSDVIKDDVEMAIEVMLNTCSSQQESVCYADKLLKEFVRYIQDG</sequence>
<proteinExistence type="inferred from homology"/>
<dbReference type="InterPro" id="IPR001208">
    <property type="entry name" value="MCM_dom"/>
</dbReference>
<accession>A0ABD3SII4</accession>
<feature type="region of interest" description="Disordered" evidence="10">
    <location>
        <begin position="52"/>
        <end position="98"/>
    </location>
</feature>
<feature type="region of interest" description="Disordered" evidence="10">
    <location>
        <begin position="1"/>
        <end position="31"/>
    </location>
</feature>
<keyword evidence="13" id="KW-1185">Reference proteome</keyword>
<dbReference type="Gene3D" id="2.20.28.10">
    <property type="match status" value="1"/>
</dbReference>
<evidence type="ECO:0000256" key="5">
    <source>
        <dbReference type="ARBA" id="ARBA00022806"/>
    </source>
</evidence>
<comment type="catalytic activity">
    <reaction evidence="8">
        <text>ATP + H2O = ADP + phosphate + H(+)</text>
        <dbReference type="Rhea" id="RHEA:13065"/>
        <dbReference type="ChEBI" id="CHEBI:15377"/>
        <dbReference type="ChEBI" id="CHEBI:15378"/>
        <dbReference type="ChEBI" id="CHEBI:30616"/>
        <dbReference type="ChEBI" id="CHEBI:43474"/>
        <dbReference type="ChEBI" id="CHEBI:456216"/>
        <dbReference type="EC" id="3.6.4.12"/>
    </reaction>
</comment>
<evidence type="ECO:0000256" key="3">
    <source>
        <dbReference type="ARBA" id="ARBA00022741"/>
    </source>
</evidence>
<dbReference type="GO" id="GO:0003677">
    <property type="term" value="F:DNA binding"/>
    <property type="evidence" value="ECO:0007669"/>
    <property type="project" value="UniProtKB-KW"/>
</dbReference>
<name>A0ABD3SII4_9LAMI</name>
<feature type="compositionally biased region" description="Acidic residues" evidence="10">
    <location>
        <begin position="64"/>
        <end position="98"/>
    </location>
</feature>
<dbReference type="Gene3D" id="3.40.50.300">
    <property type="entry name" value="P-loop containing nucleotide triphosphate hydrolases"/>
    <property type="match status" value="1"/>
</dbReference>
<dbReference type="Proteomes" id="UP001634393">
    <property type="component" value="Unassembled WGS sequence"/>
</dbReference>
<comment type="similarity">
    <text evidence="9">Belongs to the MCM family.</text>
</comment>
<dbReference type="Gene3D" id="3.30.1640.10">
    <property type="entry name" value="mini-chromosome maintenance (MCM) complex, chain A, domain 1"/>
    <property type="match status" value="1"/>
</dbReference>
<dbReference type="EC" id="3.6.4.12" evidence="1"/>
<protein>
    <recommendedName>
        <fullName evidence="1">DNA helicase</fullName>
        <ecNumber evidence="1">3.6.4.12</ecNumber>
    </recommendedName>
</protein>
<dbReference type="InterPro" id="IPR041562">
    <property type="entry name" value="MCM_lid"/>
</dbReference>
<dbReference type="SUPFAM" id="SSF52540">
    <property type="entry name" value="P-loop containing nucleoside triphosphate hydrolases"/>
    <property type="match status" value="1"/>
</dbReference>
<dbReference type="GO" id="GO:0003678">
    <property type="term" value="F:DNA helicase activity"/>
    <property type="evidence" value="ECO:0007669"/>
    <property type="project" value="UniProtKB-EC"/>
</dbReference>
<keyword evidence="7 9" id="KW-0238">DNA-binding</keyword>
<dbReference type="InterPro" id="IPR027925">
    <property type="entry name" value="MCM_N"/>
</dbReference>
<keyword evidence="5" id="KW-0347">Helicase</keyword>
<keyword evidence="2" id="KW-0235">DNA replication</keyword>
<dbReference type="PRINTS" id="PR01657">
    <property type="entry name" value="MCMFAMILY"/>
</dbReference>
<evidence type="ECO:0000313" key="13">
    <source>
        <dbReference type="Proteomes" id="UP001634393"/>
    </source>
</evidence>
<evidence type="ECO:0000256" key="7">
    <source>
        <dbReference type="ARBA" id="ARBA00023125"/>
    </source>
</evidence>
<evidence type="ECO:0000256" key="8">
    <source>
        <dbReference type="ARBA" id="ARBA00047995"/>
    </source>
</evidence>
<evidence type="ECO:0000259" key="11">
    <source>
        <dbReference type="PROSITE" id="PS50051"/>
    </source>
</evidence>
<dbReference type="GO" id="GO:0016787">
    <property type="term" value="F:hydrolase activity"/>
    <property type="evidence" value="ECO:0007669"/>
    <property type="project" value="UniProtKB-KW"/>
</dbReference>
<dbReference type="SUPFAM" id="SSF50249">
    <property type="entry name" value="Nucleic acid-binding proteins"/>
    <property type="match status" value="1"/>
</dbReference>
<dbReference type="InterPro" id="IPR031327">
    <property type="entry name" value="MCM"/>
</dbReference>
<evidence type="ECO:0000256" key="6">
    <source>
        <dbReference type="ARBA" id="ARBA00022840"/>
    </source>
</evidence>
<reference evidence="12 13" key="1">
    <citation type="submission" date="2024-12" db="EMBL/GenBank/DDBJ databases">
        <title>The unique morphological basis and parallel evolutionary history of personate flowers in Penstemon.</title>
        <authorList>
            <person name="Depatie T.H."/>
            <person name="Wessinger C.A."/>
        </authorList>
    </citation>
    <scope>NUCLEOTIDE SEQUENCE [LARGE SCALE GENOMIC DNA]</scope>
    <source>
        <strain evidence="12">WTNN_2</strain>
        <tissue evidence="12">Leaf</tissue>
    </source>
</reference>
<dbReference type="Pfam" id="PF00493">
    <property type="entry name" value="MCM"/>
    <property type="match status" value="1"/>
</dbReference>
<dbReference type="PROSITE" id="PS50051">
    <property type="entry name" value="MCM_2"/>
    <property type="match status" value="1"/>
</dbReference>
<keyword evidence="6 9" id="KW-0067">ATP-binding</keyword>
<dbReference type="GO" id="GO:0005524">
    <property type="term" value="F:ATP binding"/>
    <property type="evidence" value="ECO:0007669"/>
    <property type="project" value="UniProtKB-KW"/>
</dbReference>
<evidence type="ECO:0000256" key="9">
    <source>
        <dbReference type="RuleBase" id="RU004070"/>
    </source>
</evidence>
<dbReference type="Gene3D" id="2.40.50.140">
    <property type="entry name" value="Nucleic acid-binding proteins"/>
    <property type="match status" value="1"/>
</dbReference>
<dbReference type="PANTHER" id="PTHR11630:SF44">
    <property type="entry name" value="DNA REPLICATION LICENSING FACTOR MCM2"/>
    <property type="match status" value="1"/>
</dbReference>
<gene>
    <name evidence="12" type="ORF">ACJIZ3_020151</name>
</gene>
<keyword evidence="3 9" id="KW-0547">Nucleotide-binding</keyword>
<keyword evidence="4" id="KW-0378">Hydrolase</keyword>
<evidence type="ECO:0000256" key="10">
    <source>
        <dbReference type="SAM" id="MobiDB-lite"/>
    </source>
</evidence>
<dbReference type="Pfam" id="PF14551">
    <property type="entry name" value="MCM_N"/>
    <property type="match status" value="1"/>
</dbReference>
<organism evidence="12 13">
    <name type="scientific">Penstemon smallii</name>
    <dbReference type="NCBI Taxonomy" id="265156"/>
    <lineage>
        <taxon>Eukaryota</taxon>
        <taxon>Viridiplantae</taxon>
        <taxon>Streptophyta</taxon>
        <taxon>Embryophyta</taxon>
        <taxon>Tracheophyta</taxon>
        <taxon>Spermatophyta</taxon>
        <taxon>Magnoliopsida</taxon>
        <taxon>eudicotyledons</taxon>
        <taxon>Gunneridae</taxon>
        <taxon>Pentapetalae</taxon>
        <taxon>asterids</taxon>
        <taxon>lamiids</taxon>
        <taxon>Lamiales</taxon>
        <taxon>Plantaginaceae</taxon>
        <taxon>Cheloneae</taxon>
        <taxon>Penstemon</taxon>
    </lineage>
</organism>
<dbReference type="InterPro" id="IPR012340">
    <property type="entry name" value="NA-bd_OB-fold"/>
</dbReference>
<dbReference type="Pfam" id="PF17855">
    <property type="entry name" value="MCM_lid"/>
    <property type="match status" value="1"/>
</dbReference>
<dbReference type="Pfam" id="PF17207">
    <property type="entry name" value="MCM_OB"/>
    <property type="match status" value="1"/>
</dbReference>
<dbReference type="PANTHER" id="PTHR11630">
    <property type="entry name" value="DNA REPLICATION LICENSING FACTOR MCM FAMILY MEMBER"/>
    <property type="match status" value="1"/>
</dbReference>
<feature type="domain" description="MCM C-terminal AAA(+) ATPase" evidence="11">
    <location>
        <begin position="439"/>
        <end position="625"/>
    </location>
</feature>
<dbReference type="AlphaFoldDB" id="A0ABD3SII4"/>
<evidence type="ECO:0000256" key="2">
    <source>
        <dbReference type="ARBA" id="ARBA00022705"/>
    </source>
</evidence>
<dbReference type="InterPro" id="IPR027417">
    <property type="entry name" value="P-loop_NTPase"/>
</dbReference>